<feature type="compositionally biased region" description="Polar residues" evidence="8">
    <location>
        <begin position="1020"/>
        <end position="1033"/>
    </location>
</feature>
<dbReference type="InterPro" id="IPR027417">
    <property type="entry name" value="P-loop_NTPase"/>
</dbReference>
<dbReference type="InterPro" id="IPR036961">
    <property type="entry name" value="Kinesin_motor_dom_sf"/>
</dbReference>
<evidence type="ECO:0000256" key="4">
    <source>
        <dbReference type="ARBA" id="ARBA00023054"/>
    </source>
</evidence>
<sequence>MAIASLDGASSINVTVRVRPFTIQEAAQITKPEDGPLFLGDGSLAAVPSAPKFGKKGLRSVIKVVDEKCLVFDPPEDTPVQRFSRAVMPQGKRTKDQTFAFDRVFDDNTTQQDVYEATTKNLLDSVLDGYNATVFAYGATGCGKTHTISGTVQQPGIIFMTMQELFEKVEDLKSEKESEITLSYLEIYNEMIRDLLGPSAGGKQGLMLREDAQHVVSVAGLSSHKPQTVQEVMELVVRGNAARTQSPTEANATSSRSHAVLQINVSLKDRDTSTTEPVTMATLSIIDLAGSERASATKNRGERLLEGANINKSLLALGSCINALCDPRKKNHVPYRNSKLTRLLKFSLGGNCRTVMIVCVSPSSAHFDETQNTLRYANRAKNIQTKSVRNVYNVDRHVKDYLKKIDEQMNRINELTAQQKQYEEMAFAKFRKCEAKRAEVTREGIQRVRAAYEHSSNERKDRVNHMKKLRQIEKRIAAISGWIGAFDQVCEAREEEEPPTSLASMRKTAQGILVELEGSRQHYHQRLAKSNWTRAIDTALQDGLRQLQNLDGAVTDSVDETSLRKEVELLKSRADIEVHTSVLEQEKGGEAALMQVMLSAHFETIAILNQILQTSEEDAMHAARGVLGKLLTSCTEAAGQVIKPDGGLQIIEAVPPSKSGTPKKRKQVQLLGPSPLKQKLMPAFNAPISAVPPHVAAAVQHASPSGSMSPQKSLGSPQRRIKIGGARRGITFSGTPKKKSPKKRGVRWRDDIDDGTLVEFQPTPKAFDSTPEDRSGTPDLPDVPVLSSGVEPDEDSSPLPLGPVSSEIRKAAGTGRFAAGFLAKKNDSGSPSMPPPPTLTLGAMSSDEDEISPLREMAANSAPRLHSLPPTDTSAANPAIASDVENDAASTTSNSDVDKPFPSSKEDAQKIRNAMKLKRTSSVGGGSHTAARSRESLAHTRRRSPTATSSPPESIFSASHARRMVKGERDDAAARGVLSPRSAPVMKGNGPVAVRRSMIEGGVMSSTPSQGGVGMRGPMRQSTIGPGSANRVSGSKAAWR</sequence>
<organism evidence="10 11">
    <name type="scientific">Neohortaea acidophila</name>
    <dbReference type="NCBI Taxonomy" id="245834"/>
    <lineage>
        <taxon>Eukaryota</taxon>
        <taxon>Fungi</taxon>
        <taxon>Dikarya</taxon>
        <taxon>Ascomycota</taxon>
        <taxon>Pezizomycotina</taxon>
        <taxon>Dothideomycetes</taxon>
        <taxon>Dothideomycetidae</taxon>
        <taxon>Mycosphaerellales</taxon>
        <taxon>Teratosphaeriaceae</taxon>
        <taxon>Neohortaea</taxon>
    </lineage>
</organism>
<feature type="compositionally biased region" description="Polar residues" evidence="8">
    <location>
        <begin position="706"/>
        <end position="716"/>
    </location>
</feature>
<dbReference type="GeneID" id="54472407"/>
<dbReference type="SUPFAM" id="SSF52540">
    <property type="entry name" value="P-loop containing nucleoside triphosphate hydrolases"/>
    <property type="match status" value="1"/>
</dbReference>
<proteinExistence type="inferred from homology"/>
<keyword evidence="3 6" id="KW-0067">ATP-binding</keyword>
<dbReference type="FunFam" id="3.40.850.10:FF:000053">
    <property type="entry name" value="Kinesin family"/>
    <property type="match status" value="1"/>
</dbReference>
<dbReference type="Gene3D" id="3.40.850.10">
    <property type="entry name" value="Kinesin motor domain"/>
    <property type="match status" value="1"/>
</dbReference>
<gene>
    <name evidence="10" type="ORF">BDY17DRAFT_254157</name>
</gene>
<evidence type="ECO:0000256" key="3">
    <source>
        <dbReference type="ARBA" id="ARBA00022840"/>
    </source>
</evidence>
<dbReference type="Proteomes" id="UP000799767">
    <property type="component" value="Unassembled WGS sequence"/>
</dbReference>
<dbReference type="InterPro" id="IPR001752">
    <property type="entry name" value="Kinesin_motor_dom"/>
</dbReference>
<evidence type="ECO:0000313" key="10">
    <source>
        <dbReference type="EMBL" id="KAF2481220.1"/>
    </source>
</evidence>
<dbReference type="OrthoDB" id="3176171at2759"/>
<dbReference type="GO" id="GO:0005874">
    <property type="term" value="C:microtubule"/>
    <property type="evidence" value="ECO:0007669"/>
    <property type="project" value="UniProtKB-KW"/>
</dbReference>
<evidence type="ECO:0000256" key="8">
    <source>
        <dbReference type="SAM" id="MobiDB-lite"/>
    </source>
</evidence>
<evidence type="ECO:0000256" key="7">
    <source>
        <dbReference type="SAM" id="Coils"/>
    </source>
</evidence>
<dbReference type="GO" id="GO:0016787">
    <property type="term" value="F:hydrolase activity"/>
    <property type="evidence" value="ECO:0007669"/>
    <property type="project" value="UniProtKB-KW"/>
</dbReference>
<feature type="coiled-coil region" evidence="7">
    <location>
        <begin position="398"/>
        <end position="425"/>
    </location>
</feature>
<feature type="domain" description="Kinesin motor" evidence="9">
    <location>
        <begin position="11"/>
        <end position="383"/>
    </location>
</feature>
<accession>A0A6A6PMA9</accession>
<dbReference type="InterPro" id="IPR019821">
    <property type="entry name" value="Kinesin_motor_CS"/>
</dbReference>
<feature type="compositionally biased region" description="Basic and acidic residues" evidence="8">
    <location>
        <begin position="896"/>
        <end position="910"/>
    </location>
</feature>
<dbReference type="PROSITE" id="PS00411">
    <property type="entry name" value="KINESIN_MOTOR_1"/>
    <property type="match status" value="1"/>
</dbReference>
<dbReference type="EMBL" id="MU001638">
    <property type="protein sequence ID" value="KAF2481220.1"/>
    <property type="molecule type" value="Genomic_DNA"/>
</dbReference>
<name>A0A6A6PMA9_9PEZI</name>
<evidence type="ECO:0000256" key="6">
    <source>
        <dbReference type="PROSITE-ProRule" id="PRU00283"/>
    </source>
</evidence>
<dbReference type="Pfam" id="PF00225">
    <property type="entry name" value="Kinesin"/>
    <property type="match status" value="1"/>
</dbReference>
<evidence type="ECO:0000313" key="11">
    <source>
        <dbReference type="Proteomes" id="UP000799767"/>
    </source>
</evidence>
<protein>
    <submittedName>
        <fullName evidence="10">P-loop containing nucleoside triphosphate hydrolase protein</fullName>
    </submittedName>
</protein>
<feature type="binding site" evidence="6">
    <location>
        <begin position="138"/>
        <end position="145"/>
    </location>
    <ligand>
        <name>ATP</name>
        <dbReference type="ChEBI" id="CHEBI:30616"/>
    </ligand>
</feature>
<keyword evidence="1" id="KW-0493">Microtubule</keyword>
<comment type="similarity">
    <text evidence="6">Belongs to the TRAFAC class myosin-kinesin ATPase superfamily. Kinesin family.</text>
</comment>
<keyword evidence="11" id="KW-1185">Reference proteome</keyword>
<keyword evidence="5 6" id="KW-0505">Motor protein</keyword>
<dbReference type="AlphaFoldDB" id="A0A6A6PMA9"/>
<dbReference type="SMART" id="SM00129">
    <property type="entry name" value="KISc"/>
    <property type="match status" value="1"/>
</dbReference>
<evidence type="ECO:0000256" key="2">
    <source>
        <dbReference type="ARBA" id="ARBA00022741"/>
    </source>
</evidence>
<keyword evidence="4 7" id="KW-0175">Coiled coil</keyword>
<keyword evidence="10" id="KW-0378">Hydrolase</keyword>
<dbReference type="GO" id="GO:0007018">
    <property type="term" value="P:microtubule-based movement"/>
    <property type="evidence" value="ECO:0007669"/>
    <property type="project" value="InterPro"/>
</dbReference>
<feature type="compositionally biased region" description="Basic residues" evidence="8">
    <location>
        <begin position="736"/>
        <end position="746"/>
    </location>
</feature>
<dbReference type="PANTHER" id="PTHR47968:SF13">
    <property type="entry name" value="KINESIN-LIKE PROTEIN KIF19 ISOFORM X1"/>
    <property type="match status" value="1"/>
</dbReference>
<feature type="region of interest" description="Disordered" evidence="8">
    <location>
        <begin position="697"/>
        <end position="810"/>
    </location>
</feature>
<evidence type="ECO:0000259" key="9">
    <source>
        <dbReference type="PROSITE" id="PS50067"/>
    </source>
</evidence>
<dbReference type="GO" id="GO:0003777">
    <property type="term" value="F:microtubule motor activity"/>
    <property type="evidence" value="ECO:0007669"/>
    <property type="project" value="InterPro"/>
</dbReference>
<dbReference type="RefSeq" id="XP_033587790.1">
    <property type="nucleotide sequence ID" value="XM_033731405.1"/>
</dbReference>
<dbReference type="PRINTS" id="PR00380">
    <property type="entry name" value="KINESINHEAVY"/>
</dbReference>
<evidence type="ECO:0000256" key="1">
    <source>
        <dbReference type="ARBA" id="ARBA00022701"/>
    </source>
</evidence>
<evidence type="ECO:0000256" key="5">
    <source>
        <dbReference type="ARBA" id="ARBA00023175"/>
    </source>
</evidence>
<dbReference type="PANTHER" id="PTHR47968">
    <property type="entry name" value="CENTROMERE PROTEIN E"/>
    <property type="match status" value="1"/>
</dbReference>
<dbReference type="PROSITE" id="PS50067">
    <property type="entry name" value="KINESIN_MOTOR_2"/>
    <property type="match status" value="1"/>
</dbReference>
<dbReference type="InterPro" id="IPR027640">
    <property type="entry name" value="Kinesin-like_fam"/>
</dbReference>
<dbReference type="CDD" id="cd01370">
    <property type="entry name" value="KISc_KIP3_like"/>
    <property type="match status" value="1"/>
</dbReference>
<dbReference type="GO" id="GO:0005524">
    <property type="term" value="F:ATP binding"/>
    <property type="evidence" value="ECO:0007669"/>
    <property type="project" value="UniProtKB-UniRule"/>
</dbReference>
<feature type="region of interest" description="Disordered" evidence="8">
    <location>
        <begin position="822"/>
        <end position="1040"/>
    </location>
</feature>
<reference evidence="10" key="1">
    <citation type="journal article" date="2020" name="Stud. Mycol.">
        <title>101 Dothideomycetes genomes: a test case for predicting lifestyles and emergence of pathogens.</title>
        <authorList>
            <person name="Haridas S."/>
            <person name="Albert R."/>
            <person name="Binder M."/>
            <person name="Bloem J."/>
            <person name="Labutti K."/>
            <person name="Salamov A."/>
            <person name="Andreopoulos B."/>
            <person name="Baker S."/>
            <person name="Barry K."/>
            <person name="Bills G."/>
            <person name="Bluhm B."/>
            <person name="Cannon C."/>
            <person name="Castanera R."/>
            <person name="Culley D."/>
            <person name="Daum C."/>
            <person name="Ezra D."/>
            <person name="Gonzalez J."/>
            <person name="Henrissat B."/>
            <person name="Kuo A."/>
            <person name="Liang C."/>
            <person name="Lipzen A."/>
            <person name="Lutzoni F."/>
            <person name="Magnuson J."/>
            <person name="Mondo S."/>
            <person name="Nolan M."/>
            <person name="Ohm R."/>
            <person name="Pangilinan J."/>
            <person name="Park H.-J."/>
            <person name="Ramirez L."/>
            <person name="Alfaro M."/>
            <person name="Sun H."/>
            <person name="Tritt A."/>
            <person name="Yoshinaga Y."/>
            <person name="Zwiers L.-H."/>
            <person name="Turgeon B."/>
            <person name="Goodwin S."/>
            <person name="Spatafora J."/>
            <person name="Crous P."/>
            <person name="Grigoriev I."/>
        </authorList>
    </citation>
    <scope>NUCLEOTIDE SEQUENCE</scope>
    <source>
        <strain evidence="10">CBS 113389</strain>
    </source>
</reference>
<dbReference type="GO" id="GO:0008017">
    <property type="term" value="F:microtubule binding"/>
    <property type="evidence" value="ECO:0007669"/>
    <property type="project" value="InterPro"/>
</dbReference>
<keyword evidence="2 6" id="KW-0547">Nucleotide-binding</keyword>